<comment type="similarity">
    <text evidence="1">Belongs to the DegT/DnrJ/EryC1 family.</text>
</comment>
<dbReference type="PIRSF" id="PIRSF000390">
    <property type="entry name" value="PLP_StrS"/>
    <property type="match status" value="1"/>
</dbReference>
<dbReference type="InterPro" id="IPR026385">
    <property type="entry name" value="LegC-like"/>
</dbReference>
<gene>
    <name evidence="2" type="ORF">KB449_35875</name>
</gene>
<sequence length="397" mass="43890">MRLTDLNTSSILEALKRSIEPLRGAGEDLLPLHAPEFDEQAWTYVKDCLDTGWVSSVGSYVTRFEQMLAQRTEHKHAVAVVNGTAGLQAALVALGIGMGDEVLIPSLTFVATANAVVHAGAVPHFVEAEWTTLGIDPLKLEAYLESACEQRSGTLYNKTTGRRVATLIPMHTFGHPSDMERLGELAHRLGLKLIEDAAEALGSFYRERHVGHHGQAAVLSFNGNKIITTGGGGAVLTDDDSLARRLRHLTTTAKLSHRWAFEHDEPAFNFRLPNLNAALGCAQLERLDELLDRKRRLAFYYKEHIQNINGIRFLEEPEGSRSNYWLNAIALEQPNMVARDQLLDALNDAGIQVRPIWTPMHLLKMFSDCPRMPMTIVEDIYASVINLPSSAALGGRV</sequence>
<dbReference type="InterPro" id="IPR015422">
    <property type="entry name" value="PyrdxlP-dep_Trfase_small"/>
</dbReference>
<dbReference type="RefSeq" id="WP_282913214.1">
    <property type="nucleotide sequence ID" value="NZ_JAGRPV010000002.1"/>
</dbReference>
<dbReference type="PANTHER" id="PTHR30244">
    <property type="entry name" value="TRANSAMINASE"/>
    <property type="match status" value="1"/>
</dbReference>
<keyword evidence="2" id="KW-0808">Transferase</keyword>
<dbReference type="InterPro" id="IPR000653">
    <property type="entry name" value="DegT/StrS_aminotransferase"/>
</dbReference>
<dbReference type="NCBIfam" id="TIGR04181">
    <property type="entry name" value="NHT_00031"/>
    <property type="match status" value="1"/>
</dbReference>
<dbReference type="CDD" id="cd00616">
    <property type="entry name" value="AHBA_syn"/>
    <property type="match status" value="1"/>
</dbReference>
<dbReference type="PANTHER" id="PTHR30244:SF30">
    <property type="entry name" value="BLR5990 PROTEIN"/>
    <property type="match status" value="1"/>
</dbReference>
<dbReference type="SUPFAM" id="SSF53383">
    <property type="entry name" value="PLP-dependent transferases"/>
    <property type="match status" value="1"/>
</dbReference>
<comment type="caution">
    <text evidence="2">The sequence shown here is derived from an EMBL/GenBank/DDBJ whole genome shotgun (WGS) entry which is preliminary data.</text>
</comment>
<dbReference type="GO" id="GO:0008483">
    <property type="term" value="F:transaminase activity"/>
    <property type="evidence" value="ECO:0007669"/>
    <property type="project" value="UniProtKB-KW"/>
</dbReference>
<name>A0ABT6TVK8_9BACL</name>
<dbReference type="Gene3D" id="3.90.1150.10">
    <property type="entry name" value="Aspartate Aminotransferase, domain 1"/>
    <property type="match status" value="1"/>
</dbReference>
<evidence type="ECO:0000313" key="2">
    <source>
        <dbReference type="EMBL" id="MDI4650365.1"/>
    </source>
</evidence>
<dbReference type="Proteomes" id="UP001161691">
    <property type="component" value="Unassembled WGS sequence"/>
</dbReference>
<keyword evidence="1" id="KW-0663">Pyridoxal phosphate</keyword>
<keyword evidence="2" id="KW-0032">Aminotransferase</keyword>
<dbReference type="Gene3D" id="3.40.640.10">
    <property type="entry name" value="Type I PLP-dependent aspartate aminotransferase-like (Major domain)"/>
    <property type="match status" value="1"/>
</dbReference>
<dbReference type="Pfam" id="PF01041">
    <property type="entry name" value="DegT_DnrJ_EryC1"/>
    <property type="match status" value="1"/>
</dbReference>
<protein>
    <submittedName>
        <fullName evidence="2">LegC family aminotransferase</fullName>
    </submittedName>
</protein>
<accession>A0ABT6TVK8</accession>
<dbReference type="InterPro" id="IPR015424">
    <property type="entry name" value="PyrdxlP-dep_Trfase"/>
</dbReference>
<organism evidence="2 3">
    <name type="scientific">Cohnella hashimotonis</name>
    <dbReference type="NCBI Taxonomy" id="2826895"/>
    <lineage>
        <taxon>Bacteria</taxon>
        <taxon>Bacillati</taxon>
        <taxon>Bacillota</taxon>
        <taxon>Bacilli</taxon>
        <taxon>Bacillales</taxon>
        <taxon>Paenibacillaceae</taxon>
        <taxon>Cohnella</taxon>
    </lineage>
</organism>
<proteinExistence type="inferred from homology"/>
<evidence type="ECO:0000313" key="3">
    <source>
        <dbReference type="Proteomes" id="UP001161691"/>
    </source>
</evidence>
<keyword evidence="3" id="KW-1185">Reference proteome</keyword>
<dbReference type="EMBL" id="JAGRPV010000002">
    <property type="protein sequence ID" value="MDI4650365.1"/>
    <property type="molecule type" value="Genomic_DNA"/>
</dbReference>
<dbReference type="InterPro" id="IPR015421">
    <property type="entry name" value="PyrdxlP-dep_Trfase_major"/>
</dbReference>
<evidence type="ECO:0000256" key="1">
    <source>
        <dbReference type="RuleBase" id="RU004508"/>
    </source>
</evidence>
<reference evidence="2" key="1">
    <citation type="submission" date="2023-04" db="EMBL/GenBank/DDBJ databases">
        <title>Comparative genomic analysis of Cohnella hashimotonis sp. nov., isolated from the International Space Station.</title>
        <authorList>
            <person name="Venkateswaran K."/>
            <person name="Simpson A."/>
        </authorList>
    </citation>
    <scope>NUCLEOTIDE SEQUENCE</scope>
    <source>
        <strain evidence="2">F6_2S_P_1</strain>
    </source>
</reference>